<dbReference type="Proteomes" id="UP000568380">
    <property type="component" value="Unassembled WGS sequence"/>
</dbReference>
<dbReference type="EMBL" id="JACHIN010000001">
    <property type="protein sequence ID" value="MBB5075407.1"/>
    <property type="molecule type" value="Genomic_DNA"/>
</dbReference>
<reference evidence="1 2" key="1">
    <citation type="submission" date="2020-08" db="EMBL/GenBank/DDBJ databases">
        <title>Genomic Encyclopedia of Type Strains, Phase IV (KMG-IV): sequencing the most valuable type-strain genomes for metagenomic binning, comparative biology and taxonomic classification.</title>
        <authorList>
            <person name="Goeker M."/>
        </authorList>
    </citation>
    <scope>NUCLEOTIDE SEQUENCE [LARGE SCALE GENOMIC DNA]</scope>
    <source>
        <strain evidence="1 2">DSM 45385</strain>
    </source>
</reference>
<gene>
    <name evidence="1" type="ORF">HNR40_000853</name>
</gene>
<proteinExistence type="predicted"/>
<dbReference type="AlphaFoldDB" id="A0A7W7ZX62"/>
<protein>
    <recommendedName>
        <fullName evidence="3">Transposase</fullName>
    </recommendedName>
</protein>
<evidence type="ECO:0008006" key="3">
    <source>
        <dbReference type="Google" id="ProtNLM"/>
    </source>
</evidence>
<keyword evidence="2" id="KW-1185">Reference proteome</keyword>
<dbReference type="RefSeq" id="WP_184958484.1">
    <property type="nucleotide sequence ID" value="NZ_JACHIN010000001.1"/>
</dbReference>
<organism evidence="1 2">
    <name type="scientific">Nonomuraea endophytica</name>
    <dbReference type="NCBI Taxonomy" id="714136"/>
    <lineage>
        <taxon>Bacteria</taxon>
        <taxon>Bacillati</taxon>
        <taxon>Actinomycetota</taxon>
        <taxon>Actinomycetes</taxon>
        <taxon>Streptosporangiales</taxon>
        <taxon>Streptosporangiaceae</taxon>
        <taxon>Nonomuraea</taxon>
    </lineage>
</organism>
<comment type="caution">
    <text evidence="1">The sequence shown here is derived from an EMBL/GenBank/DDBJ whole genome shotgun (WGS) entry which is preliminary data.</text>
</comment>
<sequence>MDRRWVGPRGYEVVPATRAGRQVLRIRRNGWLIADCLSVADVAKHVDLADLCEVIALPMDRRYRAAG</sequence>
<accession>A0A7W7ZX62</accession>
<evidence type="ECO:0000313" key="2">
    <source>
        <dbReference type="Proteomes" id="UP000568380"/>
    </source>
</evidence>
<name>A0A7W7ZX62_9ACTN</name>
<evidence type="ECO:0000313" key="1">
    <source>
        <dbReference type="EMBL" id="MBB5075407.1"/>
    </source>
</evidence>